<gene>
    <name evidence="1" type="ORF">GCM10009107_14530</name>
</gene>
<protein>
    <submittedName>
        <fullName evidence="1">Anti-sigma factor</fullName>
    </submittedName>
</protein>
<organism evidence="1 2">
    <name type="scientific">Ideonella azotifigens</name>
    <dbReference type="NCBI Taxonomy" id="513160"/>
    <lineage>
        <taxon>Bacteria</taxon>
        <taxon>Pseudomonadati</taxon>
        <taxon>Pseudomonadota</taxon>
        <taxon>Betaproteobacteria</taxon>
        <taxon>Burkholderiales</taxon>
        <taxon>Sphaerotilaceae</taxon>
        <taxon>Ideonella</taxon>
    </lineage>
</organism>
<reference evidence="1 2" key="1">
    <citation type="journal article" date="2019" name="Int. J. Syst. Evol. Microbiol.">
        <title>The Global Catalogue of Microorganisms (GCM) 10K type strain sequencing project: providing services to taxonomists for standard genome sequencing and annotation.</title>
        <authorList>
            <consortium name="The Broad Institute Genomics Platform"/>
            <consortium name="The Broad Institute Genome Sequencing Center for Infectious Disease"/>
            <person name="Wu L."/>
            <person name="Ma J."/>
        </authorList>
    </citation>
    <scope>NUCLEOTIDE SEQUENCE [LARGE SCALE GENOMIC DNA]</scope>
    <source>
        <strain evidence="1 2">JCM 15503</strain>
    </source>
</reference>
<dbReference type="Proteomes" id="UP001500279">
    <property type="component" value="Unassembled WGS sequence"/>
</dbReference>
<sequence length="263" mass="28520">MSADNPTPQPILEEDLHAYVDHCLDAARRREVQHYLDHHPEAAAQVAGFAAQRQGLRSALAGIADEPVPPRLNLQRMLEERRTPRPWPWSMAAAVVLALGAGGLGGWSVRGVWPDGHGGIAALAREATSSYAVYAADPLRPVEMGPERQTELVSWVSARLKRAVSVPDLSGSGFRYIGGRLVSTEHGPAGMFFYDDANGTRLAMVVRPMAIEHDTPMLKQHTGNIAGFTWAAHGLGYSVVGTERADALHPLADEVRRQTNAML</sequence>
<dbReference type="EMBL" id="BAAAEW010000006">
    <property type="protein sequence ID" value="GAA0746702.1"/>
    <property type="molecule type" value="Genomic_DNA"/>
</dbReference>
<name>A0ABN1JUP5_9BURK</name>
<comment type="caution">
    <text evidence="1">The sequence shown here is derived from an EMBL/GenBank/DDBJ whole genome shotgun (WGS) entry which is preliminary data.</text>
</comment>
<proteinExistence type="predicted"/>
<dbReference type="RefSeq" id="WP_141286655.1">
    <property type="nucleotide sequence ID" value="NZ_BAAAEW010000006.1"/>
</dbReference>
<keyword evidence="2" id="KW-1185">Reference proteome</keyword>
<evidence type="ECO:0000313" key="2">
    <source>
        <dbReference type="Proteomes" id="UP001500279"/>
    </source>
</evidence>
<evidence type="ECO:0000313" key="1">
    <source>
        <dbReference type="EMBL" id="GAA0746702.1"/>
    </source>
</evidence>
<accession>A0ABN1JUP5</accession>